<gene>
    <name evidence="1" type="ORF">AJ79_06318</name>
</gene>
<accession>A0A2B7X6C7</accession>
<keyword evidence="2" id="KW-1185">Reference proteome</keyword>
<reference evidence="1 2" key="1">
    <citation type="submission" date="2017-10" db="EMBL/GenBank/DDBJ databases">
        <title>Comparative genomics in systemic dimorphic fungi from Ajellomycetaceae.</title>
        <authorList>
            <person name="Munoz J.F."/>
            <person name="Mcewen J.G."/>
            <person name="Clay O.K."/>
            <person name="Cuomo C.A."/>
        </authorList>
    </citation>
    <scope>NUCLEOTIDE SEQUENCE [LARGE SCALE GENOMIC DNA]</scope>
    <source>
        <strain evidence="1 2">UAMH5409</strain>
    </source>
</reference>
<protein>
    <submittedName>
        <fullName evidence="1">Uncharacterized protein</fullName>
    </submittedName>
</protein>
<evidence type="ECO:0000313" key="2">
    <source>
        <dbReference type="Proteomes" id="UP000223968"/>
    </source>
</evidence>
<evidence type="ECO:0000313" key="1">
    <source>
        <dbReference type="EMBL" id="PGH07214.1"/>
    </source>
</evidence>
<dbReference type="AlphaFoldDB" id="A0A2B7X6C7"/>
<proteinExistence type="predicted"/>
<organism evidence="1 2">
    <name type="scientific">Helicocarpus griseus UAMH5409</name>
    <dbReference type="NCBI Taxonomy" id="1447875"/>
    <lineage>
        <taxon>Eukaryota</taxon>
        <taxon>Fungi</taxon>
        <taxon>Dikarya</taxon>
        <taxon>Ascomycota</taxon>
        <taxon>Pezizomycotina</taxon>
        <taxon>Eurotiomycetes</taxon>
        <taxon>Eurotiomycetidae</taxon>
        <taxon>Onygenales</taxon>
        <taxon>Ajellomycetaceae</taxon>
        <taxon>Helicocarpus</taxon>
    </lineage>
</organism>
<dbReference type="EMBL" id="PDNB01000111">
    <property type="protein sequence ID" value="PGH07214.1"/>
    <property type="molecule type" value="Genomic_DNA"/>
</dbReference>
<name>A0A2B7X6C7_9EURO</name>
<sequence length="84" mass="9338">MVKKSSAMKSEEAVNLMAEIRADSKVESSLSDIALYPIWLAYKAEELTGQSALIAEGTGPRDFVLPDDVETRSVKLPDEHQYYC</sequence>
<comment type="caution">
    <text evidence="1">The sequence shown here is derived from an EMBL/GenBank/DDBJ whole genome shotgun (WGS) entry which is preliminary data.</text>
</comment>
<dbReference type="Proteomes" id="UP000223968">
    <property type="component" value="Unassembled WGS sequence"/>
</dbReference>